<feature type="region of interest" description="Disordered" evidence="1">
    <location>
        <begin position="750"/>
        <end position="874"/>
    </location>
</feature>
<reference evidence="2 3" key="1">
    <citation type="submission" date="2023-03" db="EMBL/GenBank/DDBJ databases">
        <title>Genome insight into feeding habits of ladybird beetles.</title>
        <authorList>
            <person name="Li H.-S."/>
            <person name="Huang Y.-H."/>
            <person name="Pang H."/>
        </authorList>
    </citation>
    <scope>NUCLEOTIDE SEQUENCE [LARGE SCALE GENOMIC DNA]</scope>
    <source>
        <strain evidence="2">SYSU_2023b</strain>
        <tissue evidence="2">Whole body</tissue>
    </source>
</reference>
<comment type="caution">
    <text evidence="2">The sequence shown here is derived from an EMBL/GenBank/DDBJ whole genome shotgun (WGS) entry which is preliminary data.</text>
</comment>
<evidence type="ECO:0000313" key="3">
    <source>
        <dbReference type="Proteomes" id="UP001431783"/>
    </source>
</evidence>
<feature type="compositionally biased region" description="Low complexity" evidence="1">
    <location>
        <begin position="192"/>
        <end position="211"/>
    </location>
</feature>
<feature type="compositionally biased region" description="Basic and acidic residues" evidence="1">
    <location>
        <begin position="802"/>
        <end position="812"/>
    </location>
</feature>
<feature type="compositionally biased region" description="Low complexity" evidence="1">
    <location>
        <begin position="574"/>
        <end position="593"/>
    </location>
</feature>
<proteinExistence type="predicted"/>
<gene>
    <name evidence="2" type="ORF">WA026_001916</name>
</gene>
<name>A0AAW1UT71_9CUCU</name>
<sequence length="929" mass="105924">MSAMHHGDISLIRDEDLLKKMWQETEDFGKKKEIRSHMYKLREARLKDLYNTSEVKGVTITTNTKLPFNQSTHADSLADHSFASLKSKEIRDSESPTRDVSYRITGSMNNDGWNISKIDERSEDGKTHRIVQSAQTSGSEIIPKGKLDFEAKCDQAVTSFQDGDDKNFVRSQGLSSNTVMRQEAVGGDENCSFKTSYTKSSSSSKTVTEQKVSYDDSSDYIPHQHNSSNKDNYIQRSVKVYESDAPQELKNHPGYVEGNTKITRETKTLADGTVVTTTRYETTGANETRSSSSNQYSSSNSNFQQSKSNYSSSTSHKDNYSTHKKIVDSEQLPKEQPQSRSRYYVEKTHTIPDNSSDSYQNNLSERKTIVNHQTYKKDDQSKSDQFSDKKYGIVITSDSRNDHSNIIQTDGFEKRTTRQEQYQENNTTNQKTNISNRIEDVRNERTNNVNKQHNTTVYQDVNSVPLGTPIEIEIDVSKMDINDNTKTIEDTSSRQSKKIISKSPDHIDHNSEQKRQPIKPTENEWKTETKATKNQYDTTYRTDYTNKRISVELSPTHEAFARSLRAVSPDRLSSRSSSRNLKTSNTSLRSSSSPEKTYVNHGQPSRSSPERQRCYSPTKKTPERLSSTETITYNSRPSVERTSPYTSQKTKHITETRVTSSHADIFNKKTKSSNDTNNTSTTSKSTRMSPAKSHSRSSTPSKSEHHRTTVDITTDLDDNISTISNTTISKNERVRPSTLKYEVTETVGVTKHTQFSPSSHTPNKEKTTKPYERKDKPIDRPLKRTDTYEERCRQILGITNETTERRRSSLEKLKRRSSSHSTTTEISSKDTSVQQEIIPSSRISPTRHIPQTKEKAEKHVTPKKQQSPSKSFLPKSEDLLKNLLDNLHQQKLQMKNFLNHIIIENLLFIQNLLLSNALKPTRGEALHQK</sequence>
<feature type="compositionally biased region" description="Low complexity" evidence="1">
    <location>
        <begin position="273"/>
        <end position="283"/>
    </location>
</feature>
<feature type="compositionally biased region" description="Low complexity" evidence="1">
    <location>
        <begin position="290"/>
        <end position="314"/>
    </location>
</feature>
<feature type="compositionally biased region" description="Polar residues" evidence="1">
    <location>
        <begin position="829"/>
        <end position="844"/>
    </location>
</feature>
<dbReference type="EMBL" id="JARQZJ010000091">
    <property type="protein sequence ID" value="KAK9883728.1"/>
    <property type="molecule type" value="Genomic_DNA"/>
</dbReference>
<evidence type="ECO:0000256" key="1">
    <source>
        <dbReference type="SAM" id="MobiDB-lite"/>
    </source>
</evidence>
<feature type="compositionally biased region" description="Polar residues" evidence="1">
    <location>
        <begin position="224"/>
        <end position="235"/>
    </location>
</feature>
<feature type="compositionally biased region" description="Polar residues" evidence="1">
    <location>
        <begin position="624"/>
        <end position="648"/>
    </location>
</feature>
<evidence type="ECO:0000313" key="2">
    <source>
        <dbReference type="EMBL" id="KAK9883728.1"/>
    </source>
</evidence>
<feature type="region of interest" description="Disordered" evidence="1">
    <location>
        <begin position="486"/>
        <end position="530"/>
    </location>
</feature>
<dbReference type="Proteomes" id="UP001431783">
    <property type="component" value="Unassembled WGS sequence"/>
</dbReference>
<feature type="compositionally biased region" description="Basic and acidic residues" evidence="1">
    <location>
        <begin position="503"/>
        <end position="530"/>
    </location>
</feature>
<protein>
    <submittedName>
        <fullName evidence="2">Uncharacterized protein</fullName>
    </submittedName>
</protein>
<feature type="region of interest" description="Disordered" evidence="1">
    <location>
        <begin position="565"/>
        <end position="713"/>
    </location>
</feature>
<feature type="compositionally biased region" description="Basic and acidic residues" evidence="1">
    <location>
        <begin position="239"/>
        <end position="251"/>
    </location>
</feature>
<feature type="compositionally biased region" description="Basic and acidic residues" evidence="1">
    <location>
        <begin position="762"/>
        <end position="793"/>
    </location>
</feature>
<dbReference type="AlphaFoldDB" id="A0AAW1UT71"/>
<organism evidence="2 3">
    <name type="scientific">Henosepilachna vigintioctopunctata</name>
    <dbReference type="NCBI Taxonomy" id="420089"/>
    <lineage>
        <taxon>Eukaryota</taxon>
        <taxon>Metazoa</taxon>
        <taxon>Ecdysozoa</taxon>
        <taxon>Arthropoda</taxon>
        <taxon>Hexapoda</taxon>
        <taxon>Insecta</taxon>
        <taxon>Pterygota</taxon>
        <taxon>Neoptera</taxon>
        <taxon>Endopterygota</taxon>
        <taxon>Coleoptera</taxon>
        <taxon>Polyphaga</taxon>
        <taxon>Cucujiformia</taxon>
        <taxon>Coccinelloidea</taxon>
        <taxon>Coccinellidae</taxon>
        <taxon>Epilachninae</taxon>
        <taxon>Epilachnini</taxon>
        <taxon>Henosepilachna</taxon>
    </lineage>
</organism>
<feature type="compositionally biased region" description="Low complexity" evidence="1">
    <location>
        <begin position="673"/>
        <end position="701"/>
    </location>
</feature>
<feature type="compositionally biased region" description="Basic and acidic residues" evidence="1">
    <location>
        <begin position="315"/>
        <end position="333"/>
    </location>
</feature>
<feature type="compositionally biased region" description="Polar residues" evidence="1">
    <location>
        <begin position="751"/>
        <end position="761"/>
    </location>
</feature>
<feature type="region of interest" description="Disordered" evidence="1">
    <location>
        <begin position="189"/>
        <end position="341"/>
    </location>
</feature>
<accession>A0AAW1UT71</accession>
<feature type="compositionally biased region" description="Basic and acidic residues" evidence="1">
    <location>
        <begin position="851"/>
        <end position="860"/>
    </location>
</feature>
<keyword evidence="3" id="KW-1185">Reference proteome</keyword>